<gene>
    <name evidence="15" type="ORF">GYA37_03775</name>
</gene>
<keyword evidence="4" id="KW-0547">Nucleotide-binding</keyword>
<reference evidence="15 16" key="1">
    <citation type="journal article" date="2020" name="Biotechnol. Biofuels">
        <title>New insights from the biogas microbiome by comprehensive genome-resolved metagenomics of nearly 1600 species originating from multiple anaerobic digesters.</title>
        <authorList>
            <person name="Campanaro S."/>
            <person name="Treu L."/>
            <person name="Rodriguez-R L.M."/>
            <person name="Kovalovszki A."/>
            <person name="Ziels R.M."/>
            <person name="Maus I."/>
            <person name="Zhu X."/>
            <person name="Kougias P.G."/>
            <person name="Basile A."/>
            <person name="Luo G."/>
            <person name="Schluter A."/>
            <person name="Konstantinidis K.T."/>
            <person name="Angelidaki I."/>
        </authorList>
    </citation>
    <scope>NUCLEOTIDE SEQUENCE [LARGE SCALE GENOMIC DNA]</scope>
    <source>
        <strain evidence="15">AS27yjCOA_202</strain>
    </source>
</reference>
<evidence type="ECO:0000256" key="3">
    <source>
        <dbReference type="ARBA" id="ARBA00022448"/>
    </source>
</evidence>
<feature type="domain" description="ATPase F1/V1/A1 complex alpha/beta subunit nucleotide-binding" evidence="13">
    <location>
        <begin position="143"/>
        <end position="357"/>
    </location>
</feature>
<dbReference type="Gene3D" id="1.20.150.20">
    <property type="entry name" value="ATP synthase alpha/beta chain, C-terminal domain"/>
    <property type="match status" value="1"/>
</dbReference>
<keyword evidence="7" id="KW-1278">Translocase</keyword>
<keyword evidence="5" id="KW-0375">Hydrogen ion transport</keyword>
<evidence type="ECO:0000256" key="12">
    <source>
        <dbReference type="ARBA" id="ARBA00026013"/>
    </source>
</evidence>
<dbReference type="SUPFAM" id="SSF50615">
    <property type="entry name" value="N-terminal domain of alpha and beta subunits of F1 ATP synthase"/>
    <property type="match status" value="1"/>
</dbReference>
<keyword evidence="6" id="KW-0067">ATP-binding</keyword>
<evidence type="ECO:0008006" key="17">
    <source>
        <dbReference type="Google" id="ProtNLM"/>
    </source>
</evidence>
<proteinExistence type="inferred from homology"/>
<dbReference type="PANTHER" id="PTHR48082:SF2">
    <property type="entry name" value="ATP SYNTHASE SUBUNIT ALPHA, MITOCHONDRIAL"/>
    <property type="match status" value="1"/>
</dbReference>
<organism evidence="15 16">
    <name type="scientific">candidate division WWE3 bacterium</name>
    <dbReference type="NCBI Taxonomy" id="2053526"/>
    <lineage>
        <taxon>Bacteria</taxon>
        <taxon>Katanobacteria</taxon>
    </lineage>
</organism>
<protein>
    <recommendedName>
        <fullName evidence="17">F0F1 ATP synthase subunit alpha</fullName>
    </recommendedName>
</protein>
<feature type="domain" description="ATP synthase alpha subunit C-terminal" evidence="14">
    <location>
        <begin position="384"/>
        <end position="477"/>
    </location>
</feature>
<evidence type="ECO:0000256" key="2">
    <source>
        <dbReference type="ARBA" id="ARBA00008936"/>
    </source>
</evidence>
<keyword evidence="10" id="KW-0139">CF(1)</keyword>
<dbReference type="GO" id="GO:0043531">
    <property type="term" value="F:ADP binding"/>
    <property type="evidence" value="ECO:0007669"/>
    <property type="project" value="TreeGrafter"/>
</dbReference>
<dbReference type="GO" id="GO:0046933">
    <property type="term" value="F:proton-transporting ATP synthase activity, rotational mechanism"/>
    <property type="evidence" value="ECO:0007669"/>
    <property type="project" value="InterPro"/>
</dbReference>
<evidence type="ECO:0000313" key="16">
    <source>
        <dbReference type="Proteomes" id="UP000590542"/>
    </source>
</evidence>
<evidence type="ECO:0000256" key="10">
    <source>
        <dbReference type="ARBA" id="ARBA00023196"/>
    </source>
</evidence>
<keyword evidence="8" id="KW-0406">Ion transport</keyword>
<evidence type="ECO:0000256" key="9">
    <source>
        <dbReference type="ARBA" id="ARBA00023136"/>
    </source>
</evidence>
<evidence type="ECO:0000256" key="7">
    <source>
        <dbReference type="ARBA" id="ARBA00022967"/>
    </source>
</evidence>
<evidence type="ECO:0000259" key="14">
    <source>
        <dbReference type="Pfam" id="PF00306"/>
    </source>
</evidence>
<evidence type="ECO:0000256" key="1">
    <source>
        <dbReference type="ARBA" id="ARBA00004370"/>
    </source>
</evidence>
<dbReference type="InterPro" id="IPR036121">
    <property type="entry name" value="ATPase_F1/V1/A1_a/bsu_N_sf"/>
</dbReference>
<evidence type="ECO:0000313" key="15">
    <source>
        <dbReference type="EMBL" id="NMB91934.1"/>
    </source>
</evidence>
<evidence type="ECO:0000256" key="5">
    <source>
        <dbReference type="ARBA" id="ARBA00022781"/>
    </source>
</evidence>
<dbReference type="Pfam" id="PF00306">
    <property type="entry name" value="ATP-synt_ab_C"/>
    <property type="match status" value="1"/>
</dbReference>
<dbReference type="Proteomes" id="UP000590542">
    <property type="component" value="Unassembled WGS sequence"/>
</dbReference>
<dbReference type="InterPro" id="IPR038376">
    <property type="entry name" value="ATP_synth_asu_C_sf"/>
</dbReference>
<comment type="subunit">
    <text evidence="12">F-type ATPases have 2 components, CF(1) - the catalytic core - and CF(0) - the membrane proton channel. CF(1) has five subunits: alpha(3), beta(3), gamma(1), delta(1), epsilon(1). CF(0) has four main subunits: a(1), b(1), b'(1) and c(9-12).</text>
</comment>
<evidence type="ECO:0000256" key="8">
    <source>
        <dbReference type="ARBA" id="ARBA00023065"/>
    </source>
</evidence>
<dbReference type="SUPFAM" id="SSF52540">
    <property type="entry name" value="P-loop containing nucleoside triphosphate hydrolases"/>
    <property type="match status" value="1"/>
</dbReference>
<accession>A0A7X9E7H3</accession>
<dbReference type="Pfam" id="PF00006">
    <property type="entry name" value="ATP-synt_ab"/>
    <property type="match status" value="1"/>
</dbReference>
<evidence type="ECO:0000256" key="4">
    <source>
        <dbReference type="ARBA" id="ARBA00022741"/>
    </source>
</evidence>
<dbReference type="AlphaFoldDB" id="A0A7X9E7H3"/>
<comment type="subcellular location">
    <subcellularLocation>
        <location evidence="1">Membrane</location>
    </subcellularLocation>
</comment>
<dbReference type="InterPro" id="IPR000194">
    <property type="entry name" value="ATPase_F1/V1/A1_a/bsu_nucl-bd"/>
</dbReference>
<dbReference type="GO" id="GO:0045259">
    <property type="term" value="C:proton-transporting ATP synthase complex"/>
    <property type="evidence" value="ECO:0007669"/>
    <property type="project" value="UniProtKB-KW"/>
</dbReference>
<dbReference type="EMBL" id="JAAZNV010000012">
    <property type="protein sequence ID" value="NMB91934.1"/>
    <property type="molecule type" value="Genomic_DNA"/>
</dbReference>
<name>A0A7X9E7H3_UNCKA</name>
<keyword evidence="9" id="KW-0472">Membrane</keyword>
<dbReference type="Gene3D" id="2.40.30.20">
    <property type="match status" value="1"/>
</dbReference>
<dbReference type="PANTHER" id="PTHR48082">
    <property type="entry name" value="ATP SYNTHASE SUBUNIT ALPHA, MITOCHONDRIAL"/>
    <property type="match status" value="1"/>
</dbReference>
<dbReference type="Gene3D" id="3.40.50.300">
    <property type="entry name" value="P-loop containing nucleotide triphosphate hydrolases"/>
    <property type="match status" value="1"/>
</dbReference>
<dbReference type="InterPro" id="IPR027417">
    <property type="entry name" value="P-loop_NTPase"/>
</dbReference>
<sequence length="501" mass="56439">MMPLVDIYKENFNISLDRNKETGFVDEVTHPIVYINGLPKARLSEVVYFESGCMGIVTSLLEDYVEVMVFRNTPVLVGEKVSRSNEILHIPVGDGLLGNVVDSLGNSMHENKVITGISEFRDTNASPPPINFRERITVPLETGVSLVDFLIPLGRGQRELVIGDRNTGKTTFAMQVMLSQAKLGTVCIYAGIGKKLHSIKKVENQLVRSGVMNRTIIVASGSSDPIANIYLTPYTAMTIAEYFRDKGKDVLLILDDLSTHAKFYRELSLIAKKFPGRDSYPGDVFYAHSRLLERAGNFKFGNKVSSITCLPLAEAIEGDITGYIQTNLMSITDGHIFFDQSLFKSGKKPAINYFLSVTRVGRQTQSKVKWGINRELSSFFYLHSKTERFIHFGAELNEGIKATLEMGKKLDQFFDQTTEEILSIDVQIFLFVMIWSGILKEETIGKIRFYRAQAQKLYDKDPIFRDKLKKIINSSDDFNSILGKISAQHKELVDYMEKAKI</sequence>
<dbReference type="InterPro" id="IPR005294">
    <property type="entry name" value="ATP_synth_F1_asu"/>
</dbReference>
<dbReference type="InterPro" id="IPR023366">
    <property type="entry name" value="ATP_synth_asu-like_sf"/>
</dbReference>
<comment type="similarity">
    <text evidence="2">Belongs to the ATPase alpha/beta chains family.</text>
</comment>
<evidence type="ECO:0000259" key="13">
    <source>
        <dbReference type="Pfam" id="PF00006"/>
    </source>
</evidence>
<keyword evidence="3" id="KW-0813">Transport</keyword>
<evidence type="ECO:0000256" key="11">
    <source>
        <dbReference type="ARBA" id="ARBA00023310"/>
    </source>
</evidence>
<dbReference type="SUPFAM" id="SSF47917">
    <property type="entry name" value="C-terminal domain of alpha and beta subunits of F1 ATP synthase"/>
    <property type="match status" value="1"/>
</dbReference>
<evidence type="ECO:0000256" key="6">
    <source>
        <dbReference type="ARBA" id="ARBA00022840"/>
    </source>
</evidence>
<comment type="caution">
    <text evidence="15">The sequence shown here is derived from an EMBL/GenBank/DDBJ whole genome shotgun (WGS) entry which is preliminary data.</text>
</comment>
<dbReference type="InterPro" id="IPR000793">
    <property type="entry name" value="ATP_synth_asu_C"/>
</dbReference>
<dbReference type="GO" id="GO:0005524">
    <property type="term" value="F:ATP binding"/>
    <property type="evidence" value="ECO:0007669"/>
    <property type="project" value="UniProtKB-KW"/>
</dbReference>
<dbReference type="FunFam" id="3.40.50.300:FF:002432">
    <property type="entry name" value="ATP synthase subunit alpha, mitochondrial"/>
    <property type="match status" value="1"/>
</dbReference>
<keyword evidence="11" id="KW-0066">ATP synthesis</keyword>